<evidence type="ECO:0000313" key="5">
    <source>
        <dbReference type="EMBL" id="UVF21364.1"/>
    </source>
</evidence>
<evidence type="ECO:0000256" key="3">
    <source>
        <dbReference type="SAM" id="MobiDB-lite"/>
    </source>
</evidence>
<dbReference type="Proteomes" id="UP001017257">
    <property type="component" value="Chromosome"/>
</dbReference>
<evidence type="ECO:0000256" key="2">
    <source>
        <dbReference type="SAM" id="Coils"/>
    </source>
</evidence>
<name>A0ABY5RYN7_9HYPH</name>
<dbReference type="InterPro" id="IPR023346">
    <property type="entry name" value="Lysozyme-like_dom_sf"/>
</dbReference>
<dbReference type="EMBL" id="CP102845">
    <property type="protein sequence ID" value="UVF21364.1"/>
    <property type="molecule type" value="Genomic_DNA"/>
</dbReference>
<feature type="compositionally biased region" description="Polar residues" evidence="3">
    <location>
        <begin position="896"/>
        <end position="906"/>
    </location>
</feature>
<evidence type="ECO:0000313" key="6">
    <source>
        <dbReference type="Proteomes" id="UP001017257"/>
    </source>
</evidence>
<dbReference type="InterPro" id="IPR008258">
    <property type="entry name" value="Transglycosylase_SLT_dom_1"/>
</dbReference>
<reference evidence="5" key="1">
    <citation type="submission" date="2022-08" db="EMBL/GenBank/DDBJ databases">
        <title>Microvirga terrae sp. nov., isolated from soil.</title>
        <authorList>
            <person name="Kim K.H."/>
            <person name="Seo Y.L."/>
            <person name="Kim J.M."/>
            <person name="Lee J.K."/>
            <person name="Han D.M."/>
            <person name="Jeon C.O."/>
        </authorList>
    </citation>
    <scope>NUCLEOTIDE SEQUENCE</scope>
    <source>
        <strain evidence="5">R24</strain>
    </source>
</reference>
<feature type="domain" description="Transglycosylase SLT" evidence="4">
    <location>
        <begin position="747"/>
        <end position="841"/>
    </location>
</feature>
<feature type="compositionally biased region" description="Pro residues" evidence="3">
    <location>
        <begin position="121"/>
        <end position="135"/>
    </location>
</feature>
<organism evidence="5 6">
    <name type="scientific">Microvirga terrae</name>
    <dbReference type="NCBI Taxonomy" id="2740529"/>
    <lineage>
        <taxon>Bacteria</taxon>
        <taxon>Pseudomonadati</taxon>
        <taxon>Pseudomonadota</taxon>
        <taxon>Alphaproteobacteria</taxon>
        <taxon>Hyphomicrobiales</taxon>
        <taxon>Methylobacteriaceae</taxon>
        <taxon>Microvirga</taxon>
    </lineage>
</organism>
<sequence length="915" mass="97379">MTIKIPVSADFNGDDLNKQIGQINARIKLMGDAIAKANGTKFEPITLKTKEDLKYFVQQSEKLLKIQGELRNRMQRSGQGSENPVMANWSKMYLNEASRLKRQQEMLVFFGSAFESQSRPPATPRRPNLPAPTTPPANSNQPAGGNSQWWQQTGRILQSGLGQMGPVGGVASRSVGSGMAGGFGAGFMGLLGGLAALGIGKALSAATENLDKARDNLVDLDALKRTLGDVNVSFEGLKRVVEANASSLGITYSEAIKLSSQFSRLGNVSGDQYKELNGELLNGVGFSRGFGLDPATGMSFFGQMRGMRMTGSEQDSRRMGLLIGETIAKSDAFAKSDEVMEAIAGYVTSQNRNSLTRANIAGYAGTFSALAGSGIPGLDVAGTSAMMGRINSSLMAGGAKGEASQFFTSRVANRMGLSPIQMAILREGGAFATNSQMFGEGSIYARYMGKAGPGGSTTFLQGTLGELRKAYRDPGMLAMATANHLGIGMGQAMSLLSIAPNSMGALERGLAGSGVDISNLTGSGIASLAKVYGSDADRRSVADSLFRRTGDDALSAADSERLRNVMGSGSSEDQKKILTELVASREQERTMGSDVRDARAALDNIKTSIADRLVPLTQEMRHGIMYLAGEGGKVSPQEITRRVIESEYRGKAEAISGRYSPLIAEQTQRYNAAKARSLGVPTAEEAQLPREEQLRAMNERQKAAQAEMDAASAEIKRLQKQRDDELAVNSVRAQSAMNPNGINTEILAQIESGGRHRDANGNLITSSAGAQGVMQVMPATLRNPGFGIAPAKDDSEAENRRVGNALAQALYNKYGGDVDKAVAAYNWGSGNMDKVIGKYGADWRSHIPAETRGHIDKYNRQAAQLPMTDPGVSGVNVSVSAQPIEVIHRNERGQQVAPTQTLQTKVTPARPFGTQ</sequence>
<feature type="coiled-coil region" evidence="2">
    <location>
        <begin position="694"/>
        <end position="728"/>
    </location>
</feature>
<evidence type="ECO:0000256" key="1">
    <source>
        <dbReference type="ARBA" id="ARBA00009387"/>
    </source>
</evidence>
<dbReference type="RefSeq" id="WP_173947469.1">
    <property type="nucleotide sequence ID" value="NZ_CP102845.1"/>
</dbReference>
<proteinExistence type="inferred from homology"/>
<gene>
    <name evidence="5" type="ORF">HPT29_009660</name>
</gene>
<comment type="similarity">
    <text evidence="1">Belongs to the virb1 family.</text>
</comment>
<feature type="region of interest" description="Disordered" evidence="3">
    <location>
        <begin position="893"/>
        <end position="915"/>
    </location>
</feature>
<keyword evidence="2" id="KW-0175">Coiled coil</keyword>
<keyword evidence="6" id="KW-1185">Reference proteome</keyword>
<feature type="region of interest" description="Disordered" evidence="3">
    <location>
        <begin position="115"/>
        <end position="148"/>
    </location>
</feature>
<protein>
    <submittedName>
        <fullName evidence="5">Transglycosylase SLT domain-containing protein</fullName>
    </submittedName>
</protein>
<dbReference type="Pfam" id="PF01464">
    <property type="entry name" value="SLT"/>
    <property type="match status" value="1"/>
</dbReference>
<dbReference type="SUPFAM" id="SSF53955">
    <property type="entry name" value="Lysozyme-like"/>
    <property type="match status" value="1"/>
</dbReference>
<dbReference type="CDD" id="cd00254">
    <property type="entry name" value="LT-like"/>
    <property type="match status" value="1"/>
</dbReference>
<accession>A0ABY5RYN7</accession>
<evidence type="ECO:0000259" key="4">
    <source>
        <dbReference type="Pfam" id="PF01464"/>
    </source>
</evidence>
<dbReference type="Gene3D" id="1.10.530.10">
    <property type="match status" value="1"/>
</dbReference>